<organism evidence="1 2">
    <name type="scientific">Choristoneura fumiferana</name>
    <name type="common">Spruce budworm moth</name>
    <name type="synonym">Archips fumiferana</name>
    <dbReference type="NCBI Taxonomy" id="7141"/>
    <lineage>
        <taxon>Eukaryota</taxon>
        <taxon>Metazoa</taxon>
        <taxon>Ecdysozoa</taxon>
        <taxon>Arthropoda</taxon>
        <taxon>Hexapoda</taxon>
        <taxon>Insecta</taxon>
        <taxon>Pterygota</taxon>
        <taxon>Neoptera</taxon>
        <taxon>Endopterygota</taxon>
        <taxon>Lepidoptera</taxon>
        <taxon>Glossata</taxon>
        <taxon>Ditrysia</taxon>
        <taxon>Tortricoidea</taxon>
        <taxon>Tortricidae</taxon>
        <taxon>Tortricinae</taxon>
        <taxon>Choristoneura</taxon>
    </lineage>
</organism>
<reference evidence="1 2" key="1">
    <citation type="journal article" date="2022" name="Genome Biol. Evol.">
        <title>The Spruce Budworm Genome: Reconstructing the Evolutionary History of Antifreeze Proteins.</title>
        <authorList>
            <person name="Beliveau C."/>
            <person name="Gagne P."/>
            <person name="Picq S."/>
            <person name="Vernygora O."/>
            <person name="Keeling C.I."/>
            <person name="Pinkney K."/>
            <person name="Doucet D."/>
            <person name="Wen F."/>
            <person name="Johnston J.S."/>
            <person name="Maaroufi H."/>
            <person name="Boyle B."/>
            <person name="Laroche J."/>
            <person name="Dewar K."/>
            <person name="Juretic N."/>
            <person name="Blackburn G."/>
            <person name="Nisole A."/>
            <person name="Brunet B."/>
            <person name="Brandao M."/>
            <person name="Lumley L."/>
            <person name="Duan J."/>
            <person name="Quan G."/>
            <person name="Lucarotti C.J."/>
            <person name="Roe A.D."/>
            <person name="Sperling F.A.H."/>
            <person name="Levesque R.C."/>
            <person name="Cusson M."/>
        </authorList>
    </citation>
    <scope>NUCLEOTIDE SEQUENCE [LARGE SCALE GENOMIC DNA]</scope>
    <source>
        <strain evidence="1">Glfc:IPQL:Cfum</strain>
    </source>
</reference>
<gene>
    <name evidence="1" type="ORF">MSG28_002202</name>
</gene>
<name>A0ACC0JUY7_CHOFU</name>
<evidence type="ECO:0000313" key="1">
    <source>
        <dbReference type="EMBL" id="KAI8427802.1"/>
    </source>
</evidence>
<protein>
    <submittedName>
        <fullName evidence="1">Uncharacterized protein</fullName>
    </submittedName>
</protein>
<keyword evidence="2" id="KW-1185">Reference proteome</keyword>
<dbReference type="EMBL" id="CM046103">
    <property type="protein sequence ID" value="KAI8427802.1"/>
    <property type="molecule type" value="Genomic_DNA"/>
</dbReference>
<evidence type="ECO:0000313" key="2">
    <source>
        <dbReference type="Proteomes" id="UP001064048"/>
    </source>
</evidence>
<comment type="caution">
    <text evidence="1">The sequence shown here is derived from an EMBL/GenBank/DDBJ whole genome shotgun (WGS) entry which is preliminary data.</text>
</comment>
<proteinExistence type="predicted"/>
<accession>A0ACC0JUY7</accession>
<sequence>MSQKSSTVNFLIRDANGQPQMVKVVQNPNQSVGQIKLKPNPVKIIKLPNTTEGNTQAPIYRTVKLAGIKCASKLVSELQQPETLAELNIIETLPNLVTLPVKPETSTSTNSKTTYFPTITTKRRKHADKVGKGLRHFSMKVCEKVRTKGFTSYNEVADELVLEFAAGMHGSADSQQYDQKNIRRRVYDALNVLMAMNIISKEKKEIRWLGLPTNSVQECTALEKEKQAKLEKIQKKTQQLQELILQHISFKSLIDRNKEAESKGLKPSPSSAIHLPFIVVNTSDKALIDCSISNDKTEYMFHFNKRFQIHDDIDILKRMGLLYEMGRGVSSKLSSMLEEEELDDTVEDDEAGEGEGEGECEEEAAAGAEGEEAPEYSDDSSDLILAPMVRIGTLPMRLLALRYGADIVYTEELIDWKFLRSKRRINGKCYLINQTCAEEKEQVVLQMGTCDAGRALKVAKMVENDVAAVDINMGCPKEFSIKGGMGVALMGQPDKAWNILNTLVTNLSINVSCKIRILNTPEETLELVNKLVSSGIKAIGIHGRTKDERPQHAVNTDIIRYVAERISIPVIANGGSKEIEKHSDIYKFKEMTGCTSVMLARAAEWNCSIFRKEGLLPMDTVIKEYLQLAVDYDNSPSNTKYCVQNILRDLQETPRGRQFLDTIWDLGEYCQKKQSEYQKMGIKGRWQVTPDELEPPYKKTKLGDTNLEEVNQLKACFIRGNFNDLNLPKARLHAWCGKNGHDLPVYDTRQVSKLFQTILTFNGKKYTSSFWEKNKKFAEQGAALVCLFFLGLVTEDELLQLGSIIK</sequence>
<dbReference type="Proteomes" id="UP001064048">
    <property type="component" value="Chromosome 3"/>
</dbReference>